<sequence>MLSPGSSWKDKILTSGGWCYFPEESKQITKGDYSDADWLLPRFHKEFDKGLAKGLVKLLLKDGDSLTDCGAGVGQAGHILRALLPTLQYHGYDGAGNSEEFTNGYVRFTDLSYPMNLVVSDWVIALEVGEHIPHQVEKEVVANLHAHNRKGLILSWAKLKQGGHGHVNCHSREYIIQLFEELGYKCDVPLSEALQNASGYPWIKANVMILRRA</sequence>
<dbReference type="SUPFAM" id="SSF53335">
    <property type="entry name" value="S-adenosyl-L-methionine-dependent methyltransferases"/>
    <property type="match status" value="1"/>
</dbReference>
<dbReference type="InterPro" id="IPR029063">
    <property type="entry name" value="SAM-dependent_MTases_sf"/>
</dbReference>
<evidence type="ECO:0008006" key="3">
    <source>
        <dbReference type="Google" id="ProtNLM"/>
    </source>
</evidence>
<keyword evidence="2" id="KW-1185">Reference proteome</keyword>
<dbReference type="Gene3D" id="3.40.50.150">
    <property type="entry name" value="Vaccinia Virus protein VP39"/>
    <property type="match status" value="1"/>
</dbReference>
<dbReference type="AlphaFoldDB" id="A0A812JQJ8"/>
<dbReference type="Proteomes" id="UP000649617">
    <property type="component" value="Unassembled WGS sequence"/>
</dbReference>
<organism evidence="1 2">
    <name type="scientific">Symbiodinium pilosum</name>
    <name type="common">Dinoflagellate</name>
    <dbReference type="NCBI Taxonomy" id="2952"/>
    <lineage>
        <taxon>Eukaryota</taxon>
        <taxon>Sar</taxon>
        <taxon>Alveolata</taxon>
        <taxon>Dinophyceae</taxon>
        <taxon>Suessiales</taxon>
        <taxon>Symbiodiniaceae</taxon>
        <taxon>Symbiodinium</taxon>
    </lineage>
</organism>
<name>A0A812JQJ8_SYMPI</name>
<protein>
    <recommendedName>
        <fullName evidence="3">Methyltransferase type 11 domain-containing protein</fullName>
    </recommendedName>
</protein>
<evidence type="ECO:0000313" key="2">
    <source>
        <dbReference type="Proteomes" id="UP000649617"/>
    </source>
</evidence>
<accession>A0A812JQJ8</accession>
<gene>
    <name evidence="1" type="ORF">SPIL2461_LOCUS2159</name>
</gene>
<comment type="caution">
    <text evidence="1">The sequence shown here is derived from an EMBL/GenBank/DDBJ whole genome shotgun (WGS) entry which is preliminary data.</text>
</comment>
<reference evidence="1" key="1">
    <citation type="submission" date="2021-02" db="EMBL/GenBank/DDBJ databases">
        <authorList>
            <person name="Dougan E. K."/>
            <person name="Rhodes N."/>
            <person name="Thang M."/>
            <person name="Chan C."/>
        </authorList>
    </citation>
    <scope>NUCLEOTIDE SEQUENCE</scope>
</reference>
<proteinExistence type="predicted"/>
<dbReference type="OrthoDB" id="406773at2759"/>
<evidence type="ECO:0000313" key="1">
    <source>
        <dbReference type="EMBL" id="CAE7208720.1"/>
    </source>
</evidence>
<dbReference type="EMBL" id="CAJNIZ010002261">
    <property type="protein sequence ID" value="CAE7208720.1"/>
    <property type="molecule type" value="Genomic_DNA"/>
</dbReference>